<keyword evidence="3" id="KW-1185">Reference proteome</keyword>
<name>A0A1I4K0Z0_9ACTN</name>
<evidence type="ECO:0000256" key="1">
    <source>
        <dbReference type="SAM" id="Phobius"/>
    </source>
</evidence>
<dbReference type="EMBL" id="FOSG01000025">
    <property type="protein sequence ID" value="SFL72470.1"/>
    <property type="molecule type" value="Genomic_DNA"/>
</dbReference>
<organism evidence="2 3">
    <name type="scientific">Streptomyces pini</name>
    <dbReference type="NCBI Taxonomy" id="1520580"/>
    <lineage>
        <taxon>Bacteria</taxon>
        <taxon>Bacillati</taxon>
        <taxon>Actinomycetota</taxon>
        <taxon>Actinomycetes</taxon>
        <taxon>Kitasatosporales</taxon>
        <taxon>Streptomycetaceae</taxon>
        <taxon>Streptomyces</taxon>
    </lineage>
</organism>
<sequence length="139" mass="14436">MSTTDTRRGSLRQLPWVLIVALGAFALIRPVLSIAGAYDSGPLEKPVGPVLLTVLIAVIWVGAAAALRVPRPVPTLLFAGVAYGVLALLLNLALQPFLEDAEVPPVPGMIGILFFNSLLGAALGLIAAGLQRVLHRTGG</sequence>
<dbReference type="AlphaFoldDB" id="A0A1I4K0Z0"/>
<accession>A0A1I4K0Z0</accession>
<evidence type="ECO:0000313" key="3">
    <source>
        <dbReference type="Proteomes" id="UP000198928"/>
    </source>
</evidence>
<evidence type="ECO:0000313" key="2">
    <source>
        <dbReference type="EMBL" id="SFL72470.1"/>
    </source>
</evidence>
<proteinExistence type="predicted"/>
<keyword evidence="1" id="KW-0812">Transmembrane</keyword>
<dbReference type="OrthoDB" id="4230309at2"/>
<feature type="transmembrane region" description="Helical" evidence="1">
    <location>
        <begin position="16"/>
        <end position="38"/>
    </location>
</feature>
<protein>
    <submittedName>
        <fullName evidence="2">Uncharacterized protein</fullName>
    </submittedName>
</protein>
<gene>
    <name evidence="2" type="ORF">SAMN05192584_12554</name>
</gene>
<feature type="transmembrane region" description="Helical" evidence="1">
    <location>
        <begin position="76"/>
        <end position="94"/>
    </location>
</feature>
<dbReference type="Proteomes" id="UP000198928">
    <property type="component" value="Unassembled WGS sequence"/>
</dbReference>
<keyword evidence="1" id="KW-1133">Transmembrane helix</keyword>
<feature type="transmembrane region" description="Helical" evidence="1">
    <location>
        <begin position="106"/>
        <end position="130"/>
    </location>
</feature>
<dbReference type="RefSeq" id="WP_093852075.1">
    <property type="nucleotide sequence ID" value="NZ_FOSG01000025.1"/>
</dbReference>
<feature type="transmembrane region" description="Helical" evidence="1">
    <location>
        <begin position="50"/>
        <end position="69"/>
    </location>
</feature>
<reference evidence="3" key="1">
    <citation type="submission" date="2016-10" db="EMBL/GenBank/DDBJ databases">
        <authorList>
            <person name="Varghese N."/>
            <person name="Submissions S."/>
        </authorList>
    </citation>
    <scope>NUCLEOTIDE SEQUENCE [LARGE SCALE GENOMIC DNA]</scope>
    <source>
        <strain evidence="3">PL19</strain>
    </source>
</reference>
<keyword evidence="1" id="KW-0472">Membrane</keyword>